<evidence type="ECO:0000313" key="2">
    <source>
        <dbReference type="Proteomes" id="UP001417504"/>
    </source>
</evidence>
<accession>A0AAP0JC53</accession>
<dbReference type="EMBL" id="JBBNAE010000004">
    <property type="protein sequence ID" value="KAK9130805.1"/>
    <property type="molecule type" value="Genomic_DNA"/>
</dbReference>
<gene>
    <name evidence="1" type="ORF">Sjap_011292</name>
</gene>
<proteinExistence type="predicted"/>
<protein>
    <submittedName>
        <fullName evidence="1">Uncharacterized protein</fullName>
    </submittedName>
</protein>
<name>A0AAP0JC53_9MAGN</name>
<keyword evidence="2" id="KW-1185">Reference proteome</keyword>
<sequence>MKCLGPYTSEADGTTNMKVLILSAAPTVTLLMTRAHKLVTQVLLTLLFSFSQLGMLSGAWPTALSTEHYGQAAELICAYVYNAATLNNTKRPHNVKTQITPPTSHRVGLGEAGDALISRICALSSSILRQAKLWRNQGRPWPSARVQGVGAGHVIKMLGKSMKILEVDKRSLMLSSPLTVAVAVNGSRKSNCALKWALERFSDEGKVMFKLLHVRARITTVPTPRFGAWGCFAFGEDTKDIITTNSEKLLRMASRGNVNMPQKFKLIKKEARSSSFDSDDPLQTTGDANLQIQRPLPSCHALRDYNLCLGCSSQMWVIGDDGIV</sequence>
<reference evidence="1 2" key="1">
    <citation type="submission" date="2024-01" db="EMBL/GenBank/DDBJ databases">
        <title>Genome assemblies of Stephania.</title>
        <authorList>
            <person name="Yang L."/>
        </authorList>
    </citation>
    <scope>NUCLEOTIDE SEQUENCE [LARGE SCALE GENOMIC DNA]</scope>
    <source>
        <strain evidence="1">QJT</strain>
        <tissue evidence="1">Leaf</tissue>
    </source>
</reference>
<evidence type="ECO:0000313" key="1">
    <source>
        <dbReference type="EMBL" id="KAK9130805.1"/>
    </source>
</evidence>
<dbReference type="AlphaFoldDB" id="A0AAP0JC53"/>
<dbReference type="Proteomes" id="UP001417504">
    <property type="component" value="Unassembled WGS sequence"/>
</dbReference>
<organism evidence="1 2">
    <name type="scientific">Stephania japonica</name>
    <dbReference type="NCBI Taxonomy" id="461633"/>
    <lineage>
        <taxon>Eukaryota</taxon>
        <taxon>Viridiplantae</taxon>
        <taxon>Streptophyta</taxon>
        <taxon>Embryophyta</taxon>
        <taxon>Tracheophyta</taxon>
        <taxon>Spermatophyta</taxon>
        <taxon>Magnoliopsida</taxon>
        <taxon>Ranunculales</taxon>
        <taxon>Menispermaceae</taxon>
        <taxon>Menispermoideae</taxon>
        <taxon>Cissampelideae</taxon>
        <taxon>Stephania</taxon>
    </lineage>
</organism>
<comment type="caution">
    <text evidence="1">The sequence shown here is derived from an EMBL/GenBank/DDBJ whole genome shotgun (WGS) entry which is preliminary data.</text>
</comment>